<dbReference type="EMBL" id="BPQI01000086">
    <property type="protein sequence ID" value="GJD57070.1"/>
    <property type="molecule type" value="Genomic_DNA"/>
</dbReference>
<organism evidence="3 4">
    <name type="scientific">Methylobacterium dankookense</name>
    <dbReference type="NCBI Taxonomy" id="560405"/>
    <lineage>
        <taxon>Bacteria</taxon>
        <taxon>Pseudomonadati</taxon>
        <taxon>Pseudomonadota</taxon>
        <taxon>Alphaproteobacteria</taxon>
        <taxon>Hyphomicrobiales</taxon>
        <taxon>Methylobacteriaceae</taxon>
        <taxon>Methylobacterium</taxon>
    </lineage>
</organism>
<protein>
    <recommendedName>
        <fullName evidence="6">Helicase/UvrB N-terminal domain-containing protein</fullName>
    </recommendedName>
</protein>
<dbReference type="SUPFAM" id="SSF52540">
    <property type="entry name" value="P-loop containing nucleoside triphosphate hydrolases"/>
    <property type="match status" value="1"/>
</dbReference>
<sequence>MICKYVDGVTSSGKSVVLRKKANELSAKGHNTIIVLPTIDLIREHVCRFETDYTNQRVEPFFTGDDRVDALPSVTLAVKHAIETTMPDEGRIILVTHQTFSRIRAEHCLSEWHVLIDEEMDVFSGEEINLHHSHKFVTDNLKLCPQGPKYGTLKVVDAKAIKKVLDNPEGDEAWKLVNGVCRSLLSPWAVNYTILTSYNALVSEIGSKRKLIVYTIVTHRFAEQYASFTVFCARFTETLHYLMWQSEGVAWERDEELCSQLRIQAHEGYERLKIYYGYEGHFSKKLRNTHPDTFKQFVMKARDIMNGQPFIWLVNKDVKNDCELFRVAGGENIKAKSHGLNKYDHVHHAIVGGAFNKTPGASKFLEDMCNVSAEQQTISGVNQKIYQAVSRTSMRKLALEQDRCWVVPSRSNAEYLSGIFVGSSVLSLGLDQPAEATRGRPPKHGSANERKLRSKLRKKMEREQTSGFIPEIAPEMISVVSIYRGKDGDVNTIESISDFVARFRGTIFPHLYSNRGDCLLMKEKDFIQFLKNQSKTRYMDKHDVPLISPAFWNPLYDGERPRGKHNAICSYGFMIDVDGGEMRPEDLATIVPHLELHCYSTFNNRKDEQRYRVYIPATRPTSNPQYKAITSSLIHAIESNGYTSKKELLAKPRVSANSRLHGIDMSKLGGFSLFYLPCQAENGPKSFFKSFDKPPRMPLDVNDWLENIPYGIEVEDDAEDRPIYYEPATGEINTEQQSAINEAMDWWMAHGTGRKQGYVAISILFSKLCRINLPCSKISNLLYEAASMANSPEDRRKQVRGLMETWKTKRRY</sequence>
<dbReference type="RefSeq" id="WP_144765721.1">
    <property type="nucleotide sequence ID" value="NZ_BPQI01000086.1"/>
</dbReference>
<feature type="region of interest" description="Disordered" evidence="1">
    <location>
        <begin position="433"/>
        <end position="457"/>
    </location>
</feature>
<proteinExistence type="predicted"/>
<gene>
    <name evidence="2" type="ORF">IFDJLNFL_2970</name>
    <name evidence="3" type="ORF">MTDSW087_03279</name>
</gene>
<dbReference type="Proteomes" id="UP000401717">
    <property type="component" value="Unassembled WGS sequence"/>
</dbReference>
<dbReference type="Proteomes" id="UP001055303">
    <property type="component" value="Unassembled WGS sequence"/>
</dbReference>
<evidence type="ECO:0000313" key="2">
    <source>
        <dbReference type="EMBL" id="GJD57070.1"/>
    </source>
</evidence>
<dbReference type="InterPro" id="IPR027417">
    <property type="entry name" value="P-loop_NTPase"/>
</dbReference>
<evidence type="ECO:0000256" key="1">
    <source>
        <dbReference type="SAM" id="MobiDB-lite"/>
    </source>
</evidence>
<dbReference type="EMBL" id="CABFVH010000021">
    <property type="protein sequence ID" value="VUF13572.1"/>
    <property type="molecule type" value="Genomic_DNA"/>
</dbReference>
<name>A0A564G026_9HYPH</name>
<evidence type="ECO:0000313" key="3">
    <source>
        <dbReference type="EMBL" id="VUF13572.1"/>
    </source>
</evidence>
<reference evidence="3 4" key="1">
    <citation type="submission" date="2019-06" db="EMBL/GenBank/DDBJ databases">
        <authorList>
            <person name="Rodrigo-Torres L."/>
            <person name="Arahal R. D."/>
            <person name="Lucena T."/>
        </authorList>
    </citation>
    <scope>NUCLEOTIDE SEQUENCE [LARGE SCALE GENOMIC DNA]</scope>
    <source>
        <strain evidence="3 4">SW08-7</strain>
    </source>
</reference>
<evidence type="ECO:0008006" key="6">
    <source>
        <dbReference type="Google" id="ProtNLM"/>
    </source>
</evidence>
<reference evidence="2" key="3">
    <citation type="submission" date="2021-08" db="EMBL/GenBank/DDBJ databases">
        <authorList>
            <person name="Tani A."/>
            <person name="Ola A."/>
            <person name="Ogura Y."/>
            <person name="Katsura K."/>
            <person name="Hayashi T."/>
        </authorList>
    </citation>
    <scope>NUCLEOTIDE SEQUENCE</scope>
    <source>
        <strain evidence="2">DSM 22415</strain>
    </source>
</reference>
<keyword evidence="5" id="KW-1185">Reference proteome</keyword>
<accession>A0A564G026</accession>
<evidence type="ECO:0000313" key="4">
    <source>
        <dbReference type="Proteomes" id="UP000401717"/>
    </source>
</evidence>
<evidence type="ECO:0000313" key="5">
    <source>
        <dbReference type="Proteomes" id="UP001055303"/>
    </source>
</evidence>
<dbReference type="OrthoDB" id="6626154at2"/>
<reference evidence="2" key="2">
    <citation type="journal article" date="2021" name="Front. Microbiol.">
        <title>Comprehensive Comparative Genomics and Phenotyping of Methylobacterium Species.</title>
        <authorList>
            <person name="Alessa O."/>
            <person name="Ogura Y."/>
            <person name="Fujitani Y."/>
            <person name="Takami H."/>
            <person name="Hayashi T."/>
            <person name="Sahin N."/>
            <person name="Tani A."/>
        </authorList>
    </citation>
    <scope>NUCLEOTIDE SEQUENCE</scope>
    <source>
        <strain evidence="2">DSM 22415</strain>
    </source>
</reference>
<dbReference type="AlphaFoldDB" id="A0A564G026"/>